<dbReference type="Proteomes" id="UP000233293">
    <property type="component" value="Unassembled WGS sequence"/>
</dbReference>
<dbReference type="InterPro" id="IPR011837">
    <property type="entry name" value="Glycogen_debranch_GlgX"/>
</dbReference>
<protein>
    <submittedName>
        <fullName evidence="5">Glycogen debranching enzyme GlgX</fullName>
    </submittedName>
</protein>
<dbReference type="PANTHER" id="PTHR43002">
    <property type="entry name" value="GLYCOGEN DEBRANCHING ENZYME"/>
    <property type="match status" value="1"/>
</dbReference>
<dbReference type="CDD" id="cd02856">
    <property type="entry name" value="E_set_GDE_Isoamylase_N"/>
    <property type="match status" value="1"/>
</dbReference>
<dbReference type="InterPro" id="IPR017853">
    <property type="entry name" value="GH"/>
</dbReference>
<proteinExistence type="inferred from homology"/>
<dbReference type="GO" id="GO:0005980">
    <property type="term" value="P:glycogen catabolic process"/>
    <property type="evidence" value="ECO:0007669"/>
    <property type="project" value="InterPro"/>
</dbReference>
<dbReference type="CDD" id="cd11326">
    <property type="entry name" value="AmyAc_Glg_debranch"/>
    <property type="match status" value="1"/>
</dbReference>
<keyword evidence="6" id="KW-1185">Reference proteome</keyword>
<evidence type="ECO:0000313" key="5">
    <source>
        <dbReference type="EMBL" id="PKU22605.1"/>
    </source>
</evidence>
<gene>
    <name evidence="5" type="primary">glgX</name>
    <name evidence="5" type="ORF">CWS72_20660</name>
</gene>
<evidence type="ECO:0000256" key="3">
    <source>
        <dbReference type="ARBA" id="ARBA00023295"/>
    </source>
</evidence>
<dbReference type="InterPro" id="IPR004193">
    <property type="entry name" value="Glyco_hydro_13_N"/>
</dbReference>
<dbReference type="SUPFAM" id="SSF51011">
    <property type="entry name" value="Glycosyl hydrolase domain"/>
    <property type="match status" value="1"/>
</dbReference>
<dbReference type="RefSeq" id="WP_101252538.1">
    <property type="nucleotide sequence ID" value="NZ_PIUM01000029.1"/>
</dbReference>
<name>A0A2N3PQC3_9PROT</name>
<dbReference type="SUPFAM" id="SSF81296">
    <property type="entry name" value="E set domains"/>
    <property type="match status" value="1"/>
</dbReference>
<comment type="similarity">
    <text evidence="1">Belongs to the glycosyl hydrolase 13 family.</text>
</comment>
<dbReference type="SUPFAM" id="SSF51445">
    <property type="entry name" value="(Trans)glycosidases"/>
    <property type="match status" value="1"/>
</dbReference>
<dbReference type="OrthoDB" id="3236218at2"/>
<keyword evidence="3" id="KW-0326">Glycosidase</keyword>
<dbReference type="Gene3D" id="2.60.40.1180">
    <property type="entry name" value="Golgi alpha-mannosidase II"/>
    <property type="match status" value="1"/>
</dbReference>
<dbReference type="InterPro" id="IPR013783">
    <property type="entry name" value="Ig-like_fold"/>
</dbReference>
<dbReference type="SMART" id="SM00642">
    <property type="entry name" value="Aamy"/>
    <property type="match status" value="1"/>
</dbReference>
<dbReference type="InterPro" id="IPR006047">
    <property type="entry name" value="GH13_cat_dom"/>
</dbReference>
<sequence>MPPIRRIRPGKPYPLGAQWDGRGVNFAIFSAHAEKVELCLFDSGNQREVERIVLPEYTDEVWHVYLPDCRPGQLYGYRVHGPYEPAAGHRFNPHKLLVDPYARELVGQLRWSDSHFGFRTDHPKADLSFDRRDNARVMPKCRVIDTAFSWTDDHPPAVPWSQTIIYEAHLRGLTMRHPLVPRNLRGTFLGLAQPAVIDHLVQLGVTTLELLPVHAIIDERLLIERGLRNYWGYNSVGFFAPDPRYYSASAHGDFKTMVGRLHDAGIEIILDVVYNHTAEGNHLGPTLSLKGIDNLSYYRLVPGNERFYENYSGCGNTLNLRHPRVLQLVMDSLRYWVEDMHVDGFRFDLAASLAREKAGFDGGSGFLDAVRQDPVLSRVKLIAEPWDLGGDGYRLGGFPPGWSEWNGRYRDTLRRFWCGEGGLIGELASRLTGSSDLFGWGGRRPWASINFITAHDGFTLRDLVTFEIKRNEANFEENRDGTDANYAWNCGVEGETTDADVRALRARQVRNLMASLLLSQGVPMILAGDELGRTQQGNNNAYCQDNAISWTDWSHVDEDLHAFVQLLIKLRRDFPVLRKQRFFSGEAFPDSSVKDILWITPEGREMSHGDWVAPYTHSLGFLLGVDPSDEDEREAPLLVLLNAYVEPITYRLPDDGGGGWIVLLDTASAADGRRAGRVEPLAQCVVQPYSLAVLTPLSGVRGYGREKGVGE</sequence>
<dbReference type="InterPro" id="IPR013780">
    <property type="entry name" value="Glyco_hydro_b"/>
</dbReference>
<evidence type="ECO:0000259" key="4">
    <source>
        <dbReference type="SMART" id="SM00642"/>
    </source>
</evidence>
<comment type="caution">
    <text evidence="5">The sequence shown here is derived from an EMBL/GenBank/DDBJ whole genome shotgun (WGS) entry which is preliminary data.</text>
</comment>
<dbReference type="AlphaFoldDB" id="A0A2N3PQC3"/>
<dbReference type="Gene3D" id="2.60.40.10">
    <property type="entry name" value="Immunoglobulins"/>
    <property type="match status" value="1"/>
</dbReference>
<reference evidence="6" key="1">
    <citation type="submission" date="2017-12" db="EMBL/GenBank/DDBJ databases">
        <title>Draft genome sequence of Telmatospirillum siberiense 26-4b1T, an acidotolerant peatland alphaproteobacterium potentially involved in sulfur cycling.</title>
        <authorList>
            <person name="Hausmann B."/>
            <person name="Pjevac P."/>
            <person name="Schreck K."/>
            <person name="Herbold C.W."/>
            <person name="Daims H."/>
            <person name="Wagner M."/>
            <person name="Pester M."/>
            <person name="Loy A."/>
        </authorList>
    </citation>
    <scope>NUCLEOTIDE SEQUENCE [LARGE SCALE GENOMIC DNA]</scope>
    <source>
        <strain evidence="6">26-4b1</strain>
    </source>
</reference>
<organism evidence="5 6">
    <name type="scientific">Telmatospirillum siberiense</name>
    <dbReference type="NCBI Taxonomy" id="382514"/>
    <lineage>
        <taxon>Bacteria</taxon>
        <taxon>Pseudomonadati</taxon>
        <taxon>Pseudomonadota</taxon>
        <taxon>Alphaproteobacteria</taxon>
        <taxon>Rhodospirillales</taxon>
        <taxon>Rhodospirillaceae</taxon>
        <taxon>Telmatospirillum</taxon>
    </lineage>
</organism>
<dbReference type="InterPro" id="IPR044505">
    <property type="entry name" value="GlgX_Isoamylase_N_E_set"/>
</dbReference>
<dbReference type="Gene3D" id="3.20.20.80">
    <property type="entry name" value="Glycosidases"/>
    <property type="match status" value="1"/>
</dbReference>
<dbReference type="InterPro" id="IPR014756">
    <property type="entry name" value="Ig_E-set"/>
</dbReference>
<dbReference type="GO" id="GO:0004135">
    <property type="term" value="F:amylo-alpha-1,6-glucosidase activity"/>
    <property type="evidence" value="ECO:0007669"/>
    <property type="project" value="InterPro"/>
</dbReference>
<accession>A0A2N3PQC3</accession>
<dbReference type="EMBL" id="PIUM01000029">
    <property type="protein sequence ID" value="PKU22605.1"/>
    <property type="molecule type" value="Genomic_DNA"/>
</dbReference>
<dbReference type="NCBIfam" id="TIGR02100">
    <property type="entry name" value="glgX_debranch"/>
    <property type="match status" value="1"/>
</dbReference>
<dbReference type="Pfam" id="PF02922">
    <property type="entry name" value="CBM_48"/>
    <property type="match status" value="1"/>
</dbReference>
<feature type="domain" description="Glycosyl hydrolase family 13 catalytic" evidence="4">
    <location>
        <begin position="163"/>
        <end position="571"/>
    </location>
</feature>
<evidence type="ECO:0000256" key="2">
    <source>
        <dbReference type="ARBA" id="ARBA00022801"/>
    </source>
</evidence>
<keyword evidence="2" id="KW-0378">Hydrolase</keyword>
<evidence type="ECO:0000313" key="6">
    <source>
        <dbReference type="Proteomes" id="UP000233293"/>
    </source>
</evidence>
<evidence type="ECO:0000256" key="1">
    <source>
        <dbReference type="ARBA" id="ARBA00008061"/>
    </source>
</evidence>